<gene>
    <name evidence="2" type="ORF">OIU85_015153</name>
</gene>
<reference evidence="2" key="1">
    <citation type="submission" date="2022-11" db="EMBL/GenBank/DDBJ databases">
        <authorList>
            <person name="Hyden B.L."/>
            <person name="Feng K."/>
            <person name="Yates T."/>
            <person name="Jawdy S."/>
            <person name="Smart L.B."/>
            <person name="Muchero W."/>
        </authorList>
    </citation>
    <scope>NUCLEOTIDE SEQUENCE</scope>
    <source>
        <tissue evidence="2">Shoot tip</tissue>
    </source>
</reference>
<dbReference type="OrthoDB" id="6431331at2759"/>
<dbReference type="PANTHER" id="PTHR43139">
    <property type="entry name" value="SI:DKEY-122A22.2"/>
    <property type="match status" value="1"/>
</dbReference>
<dbReference type="EMBL" id="JAPFFL010000019">
    <property type="protein sequence ID" value="KAJ6671372.1"/>
    <property type="molecule type" value="Genomic_DNA"/>
</dbReference>
<evidence type="ECO:0000313" key="2">
    <source>
        <dbReference type="EMBL" id="KAJ6671372.1"/>
    </source>
</evidence>
<feature type="domain" description="AB hydrolase-1" evidence="1">
    <location>
        <begin position="57"/>
        <end position="163"/>
    </location>
</feature>
<dbReference type="Proteomes" id="UP001151529">
    <property type="component" value="Chromosome 9"/>
</dbReference>
<dbReference type="PRINTS" id="PR00412">
    <property type="entry name" value="EPOXHYDRLASE"/>
</dbReference>
<dbReference type="InterPro" id="IPR000073">
    <property type="entry name" value="AB_hydrolase_1"/>
</dbReference>
<keyword evidence="3" id="KW-1185">Reference proteome</keyword>
<name>A0A9Q0SBH3_SALVM</name>
<dbReference type="Gene3D" id="3.40.50.1820">
    <property type="entry name" value="alpha/beta hydrolase"/>
    <property type="match status" value="1"/>
</dbReference>
<dbReference type="PRINTS" id="PR00111">
    <property type="entry name" value="ABHYDROLASE"/>
</dbReference>
<dbReference type="AlphaFoldDB" id="A0A9Q0SBH3"/>
<accession>A0A9Q0SBH3</accession>
<sequence length="312" mass="35239">MVNVLTMYMPLLRGLLKLVGVRPQAVEIEPGTVLRFWIPSDDDQTSTSNASKKPNKPAVVFVHGFGLDGILTWQFQVLALARDYAVYVPDLLFFGESITDRTERKVVFQAECVAKGLKKLGVEKCTLVGMSYGGMVGFKMAEMYPDLVESMVVSCTAMVMTESISRACLKRIGFSSWPEYLMPDTVKGVKELLRIATYKLPWLPDFAHRSVLEVMFGNRKERLELLDELIVSDKDFTVPHFTQKIHLLWGRDDIIFNMEEACNLKDQLEGKATLQYIGNAGHLAQSERPFAYNKHLKKILASLHDGGTRKQQ</sequence>
<dbReference type="PANTHER" id="PTHR43139:SF22">
    <property type="entry name" value="AB HYDROLASE-1 DOMAIN-CONTAINING PROTEIN"/>
    <property type="match status" value="1"/>
</dbReference>
<dbReference type="InterPro" id="IPR000639">
    <property type="entry name" value="Epox_hydrolase-like"/>
</dbReference>
<evidence type="ECO:0000259" key="1">
    <source>
        <dbReference type="Pfam" id="PF00561"/>
    </source>
</evidence>
<reference evidence="2" key="2">
    <citation type="journal article" date="2023" name="Int. J. Mol. Sci.">
        <title>De Novo Assembly and Annotation of 11 Diverse Shrub Willow (Salix) Genomes Reveals Novel Gene Organization in Sex-Linked Regions.</title>
        <authorList>
            <person name="Hyden B."/>
            <person name="Feng K."/>
            <person name="Yates T.B."/>
            <person name="Jawdy S."/>
            <person name="Cereghino C."/>
            <person name="Smart L.B."/>
            <person name="Muchero W."/>
        </authorList>
    </citation>
    <scope>NUCLEOTIDE SEQUENCE [LARGE SCALE GENOMIC DNA]</scope>
    <source>
        <tissue evidence="2">Shoot tip</tissue>
    </source>
</reference>
<protein>
    <recommendedName>
        <fullName evidence="1">AB hydrolase-1 domain-containing protein</fullName>
    </recommendedName>
</protein>
<organism evidence="2 3">
    <name type="scientific">Salix viminalis</name>
    <name type="common">Common osier</name>
    <name type="synonym">Basket willow</name>
    <dbReference type="NCBI Taxonomy" id="40686"/>
    <lineage>
        <taxon>Eukaryota</taxon>
        <taxon>Viridiplantae</taxon>
        <taxon>Streptophyta</taxon>
        <taxon>Embryophyta</taxon>
        <taxon>Tracheophyta</taxon>
        <taxon>Spermatophyta</taxon>
        <taxon>Magnoliopsida</taxon>
        <taxon>eudicotyledons</taxon>
        <taxon>Gunneridae</taxon>
        <taxon>Pentapetalae</taxon>
        <taxon>rosids</taxon>
        <taxon>fabids</taxon>
        <taxon>Malpighiales</taxon>
        <taxon>Salicaceae</taxon>
        <taxon>Saliceae</taxon>
        <taxon>Salix</taxon>
    </lineage>
</organism>
<comment type="caution">
    <text evidence="2">The sequence shown here is derived from an EMBL/GenBank/DDBJ whole genome shotgun (WGS) entry which is preliminary data.</text>
</comment>
<evidence type="ECO:0000313" key="3">
    <source>
        <dbReference type="Proteomes" id="UP001151529"/>
    </source>
</evidence>
<dbReference type="SUPFAM" id="SSF53474">
    <property type="entry name" value="alpha/beta-Hydrolases"/>
    <property type="match status" value="1"/>
</dbReference>
<dbReference type="Pfam" id="PF00561">
    <property type="entry name" value="Abhydrolase_1"/>
    <property type="match status" value="1"/>
</dbReference>
<dbReference type="InterPro" id="IPR052370">
    <property type="entry name" value="Meta-cleavage_hydrolase"/>
</dbReference>
<dbReference type="GO" id="GO:0003824">
    <property type="term" value="F:catalytic activity"/>
    <property type="evidence" value="ECO:0007669"/>
    <property type="project" value="InterPro"/>
</dbReference>
<dbReference type="InterPro" id="IPR029058">
    <property type="entry name" value="AB_hydrolase_fold"/>
</dbReference>
<proteinExistence type="predicted"/>